<dbReference type="InterPro" id="IPR027267">
    <property type="entry name" value="AH/BAR_dom_sf"/>
</dbReference>
<dbReference type="Proteomes" id="UP000695022">
    <property type="component" value="Unplaced"/>
</dbReference>
<dbReference type="RefSeq" id="XP_014662376.1">
    <property type="nucleotide sequence ID" value="XM_014806890.1"/>
</dbReference>
<name>A0ABM1DR05_PRICU</name>
<accession>A0ABM1DR05</accession>
<reference evidence="4" key="1">
    <citation type="submission" date="2025-08" db="UniProtKB">
        <authorList>
            <consortium name="RefSeq"/>
        </authorList>
    </citation>
    <scope>IDENTIFICATION</scope>
</reference>
<sequence>MKEFADHFWGEKNNGFDVLYHNMKHGYISSKELADFIRDRTFSPVWQILKNSSERLSGLHMGLTHKFQEIVKDIQKYNEEQHKKHRSMKDQESGTLEVVQSMQQTTQLVQKSKETYTARCLEYEKLKRDAGTSPKDLEKAVSTGLRGYERPISYDDGANCTVSAFELKVDAGYASKS</sequence>
<keyword evidence="3" id="KW-1185">Reference proteome</keyword>
<evidence type="ECO:0000313" key="4">
    <source>
        <dbReference type="RefSeq" id="XP_014662376.1"/>
    </source>
</evidence>
<proteinExistence type="predicted"/>
<dbReference type="InterPro" id="IPR054713">
    <property type="entry name" value="GMIP/FCHO2-like_FCH"/>
</dbReference>
<evidence type="ECO:0000259" key="2">
    <source>
        <dbReference type="Pfam" id="PF22699"/>
    </source>
</evidence>
<dbReference type="Gene3D" id="1.20.1270.60">
    <property type="entry name" value="Arfaptin homology (AH) domain/BAR domain"/>
    <property type="match status" value="1"/>
</dbReference>
<evidence type="ECO:0000313" key="3">
    <source>
        <dbReference type="Proteomes" id="UP000695022"/>
    </source>
</evidence>
<organism evidence="3 4">
    <name type="scientific">Priapulus caudatus</name>
    <name type="common">Priapulid worm</name>
    <dbReference type="NCBI Taxonomy" id="37621"/>
    <lineage>
        <taxon>Eukaryota</taxon>
        <taxon>Metazoa</taxon>
        <taxon>Ecdysozoa</taxon>
        <taxon>Scalidophora</taxon>
        <taxon>Priapulida</taxon>
        <taxon>Priapulimorpha</taxon>
        <taxon>Priapulimorphida</taxon>
        <taxon>Priapulidae</taxon>
        <taxon>Priapulus</taxon>
    </lineage>
</organism>
<dbReference type="PANTHER" id="PTHR23065">
    <property type="entry name" value="PROLINE-SERINE-THREONINE PHOSPHATASE INTERACTING PROTEIN 1"/>
    <property type="match status" value="1"/>
</dbReference>
<dbReference type="GeneID" id="106805337"/>
<dbReference type="Pfam" id="PF22699">
    <property type="entry name" value="GMIP-like_FCH"/>
    <property type="match status" value="1"/>
</dbReference>
<dbReference type="SUPFAM" id="SSF103657">
    <property type="entry name" value="BAR/IMD domain-like"/>
    <property type="match status" value="1"/>
</dbReference>
<protein>
    <submittedName>
        <fullName evidence="4">F-BAR domain only protein 2-like</fullName>
    </submittedName>
</protein>
<evidence type="ECO:0000256" key="1">
    <source>
        <dbReference type="ARBA" id="ARBA00023054"/>
    </source>
</evidence>
<gene>
    <name evidence="4" type="primary">LOC106805337</name>
</gene>
<dbReference type="PANTHER" id="PTHR23065:SF15">
    <property type="entry name" value="AT02057P"/>
    <property type="match status" value="1"/>
</dbReference>
<feature type="domain" description="GMIP/FCHO2-like FCH" evidence="2">
    <location>
        <begin position="20"/>
        <end position="134"/>
    </location>
</feature>
<keyword evidence="1" id="KW-0175">Coiled coil</keyword>